<organism evidence="1 2">
    <name type="scientific">Streptomyces fumanus</name>
    <dbReference type="NCBI Taxonomy" id="67302"/>
    <lineage>
        <taxon>Bacteria</taxon>
        <taxon>Bacillati</taxon>
        <taxon>Actinomycetota</taxon>
        <taxon>Actinomycetes</taxon>
        <taxon>Kitasatosporales</taxon>
        <taxon>Streptomycetaceae</taxon>
        <taxon>Streptomyces</taxon>
    </lineage>
</organism>
<gene>
    <name evidence="1" type="ORF">GCM10018772_21730</name>
</gene>
<evidence type="ECO:0000313" key="2">
    <source>
        <dbReference type="Proteomes" id="UP000630718"/>
    </source>
</evidence>
<dbReference type="Proteomes" id="UP000630718">
    <property type="component" value="Unassembled WGS sequence"/>
</dbReference>
<accession>A0A919AB73</accession>
<dbReference type="RefSeq" id="WP_190203966.1">
    <property type="nucleotide sequence ID" value="NZ_BNBI01000004.1"/>
</dbReference>
<sequence>MQVNVEWVDARERLPRLGEPVAAAMFGTWPRDFHDRSVAGEDYWLVRPMVFHDLYIPATFRPQSEDESHYHDCFVDSDGIIRYPPGGPSEDHVTHWAALPFLPGLPVHAADGPEAGAALRRAREATGRR</sequence>
<evidence type="ECO:0008006" key="3">
    <source>
        <dbReference type="Google" id="ProtNLM"/>
    </source>
</evidence>
<dbReference type="InterPro" id="IPR048167">
    <property type="entry name" value="AQJ64_40280-like"/>
</dbReference>
<reference evidence="1" key="2">
    <citation type="submission" date="2020-09" db="EMBL/GenBank/DDBJ databases">
        <authorList>
            <person name="Sun Q."/>
            <person name="Ohkuma M."/>
        </authorList>
    </citation>
    <scope>NUCLEOTIDE SEQUENCE</scope>
    <source>
        <strain evidence="1">JCM 4477</strain>
    </source>
</reference>
<keyword evidence="2" id="KW-1185">Reference proteome</keyword>
<dbReference type="EMBL" id="BNBI01000004">
    <property type="protein sequence ID" value="GHE97199.1"/>
    <property type="molecule type" value="Genomic_DNA"/>
</dbReference>
<comment type="caution">
    <text evidence="1">The sequence shown here is derived from an EMBL/GenBank/DDBJ whole genome shotgun (WGS) entry which is preliminary data.</text>
</comment>
<proteinExistence type="predicted"/>
<protein>
    <recommendedName>
        <fullName evidence="3">Amine oxidase</fullName>
    </recommendedName>
</protein>
<dbReference type="AlphaFoldDB" id="A0A919AB73"/>
<dbReference type="NCBIfam" id="NF041588">
    <property type="entry name" value="AQJ64_40280_fam"/>
    <property type="match status" value="1"/>
</dbReference>
<name>A0A919AB73_9ACTN</name>
<reference evidence="1" key="1">
    <citation type="journal article" date="2014" name="Int. J. Syst. Evol. Microbiol.">
        <title>Complete genome sequence of Corynebacterium casei LMG S-19264T (=DSM 44701T), isolated from a smear-ripened cheese.</title>
        <authorList>
            <consortium name="US DOE Joint Genome Institute (JGI-PGF)"/>
            <person name="Walter F."/>
            <person name="Albersmeier A."/>
            <person name="Kalinowski J."/>
            <person name="Ruckert C."/>
        </authorList>
    </citation>
    <scope>NUCLEOTIDE SEQUENCE</scope>
    <source>
        <strain evidence="1">JCM 4477</strain>
    </source>
</reference>
<evidence type="ECO:0000313" key="1">
    <source>
        <dbReference type="EMBL" id="GHE97199.1"/>
    </source>
</evidence>